<dbReference type="GO" id="GO:0050660">
    <property type="term" value="F:flavin adenine dinucleotide binding"/>
    <property type="evidence" value="ECO:0007669"/>
    <property type="project" value="InterPro"/>
</dbReference>
<evidence type="ECO:0000313" key="3">
    <source>
        <dbReference type="Proteomes" id="UP001296104"/>
    </source>
</evidence>
<sequence>MAIIHSPAKSDTLVRLHYELIDGILLLQGTHYGDEADVGESNLEAMSIEQSVFHSYEQRCHIKSAFDVIDTVQNLGGGLPTRFYAKTLEYTDLVPGTDDSADRDYVDDALGANAQVDYWGGNAPRLESIKKQYDPDNVFWNPQIIRARNGMLKEKDVALAGVDPSWMAS</sequence>
<gene>
    <name evidence="2" type="ORF">LECACI_7A000252</name>
</gene>
<evidence type="ECO:0000313" key="2">
    <source>
        <dbReference type="EMBL" id="CAK3757315.1"/>
    </source>
</evidence>
<feature type="domain" description="Berberine/berberine-like" evidence="1">
    <location>
        <begin position="105"/>
        <end position="145"/>
    </location>
</feature>
<dbReference type="AlphaFoldDB" id="A0AAI8YRC3"/>
<evidence type="ECO:0000259" key="1">
    <source>
        <dbReference type="Pfam" id="PF08031"/>
    </source>
</evidence>
<dbReference type="Proteomes" id="UP001296104">
    <property type="component" value="Unassembled WGS sequence"/>
</dbReference>
<dbReference type="Gene3D" id="3.40.462.20">
    <property type="match status" value="1"/>
</dbReference>
<reference evidence="2" key="1">
    <citation type="submission" date="2023-11" db="EMBL/GenBank/DDBJ databases">
        <authorList>
            <person name="Alioto T."/>
            <person name="Alioto T."/>
            <person name="Gomez Garrido J."/>
        </authorList>
    </citation>
    <scope>NUCLEOTIDE SEQUENCE</scope>
</reference>
<proteinExistence type="predicted"/>
<name>A0AAI8YRC3_9PEZI</name>
<dbReference type="Gene3D" id="3.30.465.10">
    <property type="match status" value="1"/>
</dbReference>
<dbReference type="GO" id="GO:0016491">
    <property type="term" value="F:oxidoreductase activity"/>
    <property type="evidence" value="ECO:0007669"/>
    <property type="project" value="InterPro"/>
</dbReference>
<keyword evidence="3" id="KW-1185">Reference proteome</keyword>
<dbReference type="EMBL" id="CAVMBE010000001">
    <property type="protein sequence ID" value="CAK3757315.1"/>
    <property type="molecule type" value="Genomic_DNA"/>
</dbReference>
<protein>
    <submittedName>
        <fullName evidence="2">Glucooligosaccharide oxidase</fullName>
    </submittedName>
</protein>
<dbReference type="Pfam" id="PF08031">
    <property type="entry name" value="BBE"/>
    <property type="match status" value="1"/>
</dbReference>
<organism evidence="2 3">
    <name type="scientific">Lecanosticta acicola</name>
    <dbReference type="NCBI Taxonomy" id="111012"/>
    <lineage>
        <taxon>Eukaryota</taxon>
        <taxon>Fungi</taxon>
        <taxon>Dikarya</taxon>
        <taxon>Ascomycota</taxon>
        <taxon>Pezizomycotina</taxon>
        <taxon>Dothideomycetes</taxon>
        <taxon>Dothideomycetidae</taxon>
        <taxon>Mycosphaerellales</taxon>
        <taxon>Mycosphaerellaceae</taxon>
        <taxon>Lecanosticta</taxon>
    </lineage>
</organism>
<accession>A0AAI8YRC3</accession>
<comment type="caution">
    <text evidence="2">The sequence shown here is derived from an EMBL/GenBank/DDBJ whole genome shotgun (WGS) entry which is preliminary data.</text>
</comment>
<dbReference type="InterPro" id="IPR016169">
    <property type="entry name" value="FAD-bd_PCMH_sub2"/>
</dbReference>
<dbReference type="InterPro" id="IPR012951">
    <property type="entry name" value="BBE"/>
</dbReference>